<dbReference type="RefSeq" id="WP_159428892.1">
    <property type="nucleotide sequence ID" value="NZ_FOEN01000009.1"/>
</dbReference>
<keyword evidence="4 7" id="KW-0812">Transmembrane</keyword>
<keyword evidence="3" id="KW-1003">Cell membrane</keyword>
<proteinExistence type="inferred from homology"/>
<dbReference type="EMBL" id="FOEN01000009">
    <property type="protein sequence ID" value="SEQ35866.1"/>
    <property type="molecule type" value="Genomic_DNA"/>
</dbReference>
<dbReference type="PANTHER" id="PTHR40074:SF2">
    <property type="entry name" value="O-ACETYLTRANSFERASE WECH"/>
    <property type="match status" value="1"/>
</dbReference>
<feature type="transmembrane region" description="Helical" evidence="7">
    <location>
        <begin position="231"/>
        <end position="248"/>
    </location>
</feature>
<organism evidence="9 10">
    <name type="scientific">Ignavigranum ruoffiae</name>
    <dbReference type="NCBI Taxonomy" id="89093"/>
    <lineage>
        <taxon>Bacteria</taxon>
        <taxon>Bacillati</taxon>
        <taxon>Bacillota</taxon>
        <taxon>Bacilli</taxon>
        <taxon>Lactobacillales</taxon>
        <taxon>Aerococcaceae</taxon>
        <taxon>Ignavigranum</taxon>
    </lineage>
</organism>
<dbReference type="Proteomes" id="UP000198833">
    <property type="component" value="Unassembled WGS sequence"/>
</dbReference>
<keyword evidence="6 7" id="KW-0472">Membrane</keyword>
<feature type="transmembrane region" description="Helical" evidence="7">
    <location>
        <begin position="122"/>
        <end position="140"/>
    </location>
</feature>
<dbReference type="STRING" id="89093.SAMN04488558_10915"/>
<evidence type="ECO:0000256" key="5">
    <source>
        <dbReference type="ARBA" id="ARBA00022989"/>
    </source>
</evidence>
<feature type="transmembrane region" description="Helical" evidence="7">
    <location>
        <begin position="207"/>
        <end position="225"/>
    </location>
</feature>
<sequence length="330" mass="39075">MKYNYKLDQVRIWASIAVVLIHVTSYLPNLGRETLENYYWYRPILNLGVPFFFGVSGYLLNAKEDAFVRRYCRNISFRFIIYSLFYVLVDGLILLSLHQNLLQAASAWLNERNLYSFFNGTWGQYHLWFLFALIFASYGVGKLLQWRWDIRYIFFLCLSLNAVIWLTPRSEFLDMLFRYGGIPKAMLYISLGAMAVQHPPKIRIQRWHILLSGVVYGLLFNFSQFNLFNEVALVALTYLLLAYVIQRPGEYSWLNRWSSMSLDIYVLHVLFLKIVKLYGEAKLWNWFNSDLLYILVLMLVCVLGSILIYPLVNRFFFDPLEQLLKLNLEE</sequence>
<dbReference type="InterPro" id="IPR002656">
    <property type="entry name" value="Acyl_transf_3_dom"/>
</dbReference>
<dbReference type="GO" id="GO:0016413">
    <property type="term" value="F:O-acetyltransferase activity"/>
    <property type="evidence" value="ECO:0007669"/>
    <property type="project" value="TreeGrafter"/>
</dbReference>
<evidence type="ECO:0000256" key="2">
    <source>
        <dbReference type="ARBA" id="ARBA00007400"/>
    </source>
</evidence>
<dbReference type="Pfam" id="PF01757">
    <property type="entry name" value="Acyl_transf_3"/>
    <property type="match status" value="1"/>
</dbReference>
<evidence type="ECO:0000256" key="6">
    <source>
        <dbReference type="ARBA" id="ARBA00023136"/>
    </source>
</evidence>
<feature type="transmembrane region" description="Helical" evidence="7">
    <location>
        <begin position="260"/>
        <end position="279"/>
    </location>
</feature>
<feature type="transmembrane region" description="Helical" evidence="7">
    <location>
        <begin position="12"/>
        <end position="28"/>
    </location>
</feature>
<evidence type="ECO:0000256" key="3">
    <source>
        <dbReference type="ARBA" id="ARBA00022475"/>
    </source>
</evidence>
<gene>
    <name evidence="9" type="ORF">SAMN04488558_10915</name>
</gene>
<reference evidence="9 10" key="1">
    <citation type="submission" date="2016-10" db="EMBL/GenBank/DDBJ databases">
        <authorList>
            <person name="de Groot N.N."/>
        </authorList>
    </citation>
    <scope>NUCLEOTIDE SEQUENCE [LARGE SCALE GENOMIC DNA]</scope>
    <source>
        <strain evidence="9 10">DSM 15695</strain>
    </source>
</reference>
<keyword evidence="9" id="KW-0808">Transferase</keyword>
<keyword evidence="9" id="KW-0378">Hydrolase</keyword>
<dbReference type="GO" id="GO:0005886">
    <property type="term" value="C:plasma membrane"/>
    <property type="evidence" value="ECO:0007669"/>
    <property type="project" value="UniProtKB-SubCell"/>
</dbReference>
<keyword evidence="5 7" id="KW-1133">Transmembrane helix</keyword>
<evidence type="ECO:0000256" key="7">
    <source>
        <dbReference type="SAM" id="Phobius"/>
    </source>
</evidence>
<keyword evidence="9" id="KW-0012">Acyltransferase</keyword>
<evidence type="ECO:0000256" key="4">
    <source>
        <dbReference type="ARBA" id="ARBA00022692"/>
    </source>
</evidence>
<dbReference type="GO" id="GO:0016787">
    <property type="term" value="F:hydrolase activity"/>
    <property type="evidence" value="ECO:0007669"/>
    <property type="project" value="UniProtKB-KW"/>
</dbReference>
<name>A0A1H9FD53_9LACT</name>
<dbReference type="OrthoDB" id="2139385at2"/>
<feature type="domain" description="Acyltransferase 3" evidence="8">
    <location>
        <begin position="4"/>
        <end position="309"/>
    </location>
</feature>
<keyword evidence="10" id="KW-1185">Reference proteome</keyword>
<feature type="transmembrane region" description="Helical" evidence="7">
    <location>
        <begin position="40"/>
        <end position="60"/>
    </location>
</feature>
<feature type="transmembrane region" description="Helical" evidence="7">
    <location>
        <begin position="152"/>
        <end position="170"/>
    </location>
</feature>
<protein>
    <submittedName>
        <fullName evidence="9">Peptidoglycan/LPS O-acetylase OafA/YrhL, contains acyltransferase and SGNH-hydrolase domains</fullName>
    </submittedName>
</protein>
<comment type="similarity">
    <text evidence="2">Belongs to the acyltransferase 3 family.</text>
</comment>
<evidence type="ECO:0000313" key="10">
    <source>
        <dbReference type="Proteomes" id="UP000198833"/>
    </source>
</evidence>
<evidence type="ECO:0000313" key="9">
    <source>
        <dbReference type="EMBL" id="SEQ35866.1"/>
    </source>
</evidence>
<comment type="subcellular location">
    <subcellularLocation>
        <location evidence="1">Cell membrane</location>
        <topology evidence="1">Multi-pass membrane protein</topology>
    </subcellularLocation>
</comment>
<feature type="transmembrane region" description="Helical" evidence="7">
    <location>
        <begin position="80"/>
        <end position="102"/>
    </location>
</feature>
<dbReference type="GO" id="GO:0009246">
    <property type="term" value="P:enterobacterial common antigen biosynthetic process"/>
    <property type="evidence" value="ECO:0007669"/>
    <property type="project" value="TreeGrafter"/>
</dbReference>
<accession>A0A1H9FD53</accession>
<evidence type="ECO:0000256" key="1">
    <source>
        <dbReference type="ARBA" id="ARBA00004651"/>
    </source>
</evidence>
<feature type="transmembrane region" description="Helical" evidence="7">
    <location>
        <begin position="291"/>
        <end position="312"/>
    </location>
</feature>
<dbReference type="PANTHER" id="PTHR40074">
    <property type="entry name" value="O-ACETYLTRANSFERASE WECH"/>
    <property type="match status" value="1"/>
</dbReference>
<dbReference type="AlphaFoldDB" id="A0A1H9FD53"/>
<evidence type="ECO:0000259" key="8">
    <source>
        <dbReference type="Pfam" id="PF01757"/>
    </source>
</evidence>